<protein>
    <recommendedName>
        <fullName evidence="4">Yeast cell wall synthesis Kre9/Knh1-like N-terminal domain-containing protein</fullName>
    </recommendedName>
</protein>
<dbReference type="PANTHER" id="PTHR35185">
    <property type="entry name" value="SERINE/THREONINE-RICH PROTEIN ADG2-RELATED"/>
    <property type="match status" value="1"/>
</dbReference>
<accession>A0A5B0Q0G9</accession>
<sequence length="248" mass="27859">MVQDSFLLRLTSSLTLVVVILIGVLTPFRSADAYLITSPAANDFWYFGSKKMLRWSSVSTDPVRFSVAITNHDPSTYPSALSTLVVKGIRKKWGKYELPASALKGLKEGRGYQINIMSLEGGAILAQSPIFTISRVDDESGEDEEDDDEDEVIDYADQQEEAPTTGTDQPHDAHKANKGKDDKDRYKRLGKLHQKIHRHKKAKSYRSRKEFQLAKSKSNALYKSIPKFDHSRSACSRSPRNPKIAKIV</sequence>
<keyword evidence="8" id="KW-1185">Reference proteome</keyword>
<feature type="domain" description="Yeast cell wall synthesis Kre9/Knh1-like N-terminal" evidence="4">
    <location>
        <begin position="38"/>
        <end position="133"/>
    </location>
</feature>
<evidence type="ECO:0000313" key="7">
    <source>
        <dbReference type="EMBL" id="KAA1132416.1"/>
    </source>
</evidence>
<keyword evidence="3" id="KW-1133">Transmembrane helix</keyword>
<dbReference type="EMBL" id="VDEP01000080">
    <property type="protein sequence ID" value="KAA1132416.1"/>
    <property type="molecule type" value="Genomic_DNA"/>
</dbReference>
<name>A0A5B0Q0G9_PUCGR</name>
<dbReference type="InterPro" id="IPR018466">
    <property type="entry name" value="Kre9/Knh1-like_N"/>
</dbReference>
<evidence type="ECO:0000313" key="8">
    <source>
        <dbReference type="Proteomes" id="UP000324748"/>
    </source>
</evidence>
<dbReference type="InterPro" id="IPR052479">
    <property type="entry name" value="GPI-anchor_Adhesion_Reg"/>
</dbReference>
<keyword evidence="3" id="KW-0472">Membrane</keyword>
<evidence type="ECO:0000313" key="5">
    <source>
        <dbReference type="EMBL" id="KAA1106648.1"/>
    </source>
</evidence>
<feature type="region of interest" description="Disordered" evidence="2">
    <location>
        <begin position="229"/>
        <end position="248"/>
    </location>
</feature>
<dbReference type="Proteomes" id="UP000325313">
    <property type="component" value="Unassembled WGS sequence"/>
</dbReference>
<evidence type="ECO:0000313" key="6">
    <source>
        <dbReference type="EMBL" id="KAA1126154.1"/>
    </source>
</evidence>
<feature type="region of interest" description="Disordered" evidence="2">
    <location>
        <begin position="160"/>
        <end position="186"/>
    </location>
</feature>
<evidence type="ECO:0000313" key="9">
    <source>
        <dbReference type="Proteomes" id="UP000325313"/>
    </source>
</evidence>
<reference evidence="8 9" key="1">
    <citation type="submission" date="2019-05" db="EMBL/GenBank/DDBJ databases">
        <title>Emergence of the Ug99 lineage of the wheat stem rust pathogen through somatic hybridization.</title>
        <authorList>
            <person name="Li F."/>
            <person name="Upadhyaya N.M."/>
            <person name="Sperschneider J."/>
            <person name="Matny O."/>
            <person name="Nguyen-Phuc H."/>
            <person name="Mago R."/>
            <person name="Raley C."/>
            <person name="Miller M.E."/>
            <person name="Silverstein K.A.T."/>
            <person name="Henningsen E."/>
            <person name="Hirsch C.D."/>
            <person name="Visser B."/>
            <person name="Pretorius Z.A."/>
            <person name="Steffenson B.J."/>
            <person name="Schwessinger B."/>
            <person name="Dodds P.N."/>
            <person name="Figueroa M."/>
        </authorList>
    </citation>
    <scope>NUCLEOTIDE SEQUENCE [LARGE SCALE GENOMIC DNA]</scope>
    <source>
        <strain evidence="5">21-0</strain>
        <strain evidence="6 9">Ug99</strain>
    </source>
</reference>
<dbReference type="EMBL" id="VDEP01000172">
    <property type="protein sequence ID" value="KAA1126154.1"/>
    <property type="molecule type" value="Genomic_DNA"/>
</dbReference>
<organism evidence="5 8">
    <name type="scientific">Puccinia graminis f. sp. tritici</name>
    <dbReference type="NCBI Taxonomy" id="56615"/>
    <lineage>
        <taxon>Eukaryota</taxon>
        <taxon>Fungi</taxon>
        <taxon>Dikarya</taxon>
        <taxon>Basidiomycota</taxon>
        <taxon>Pucciniomycotina</taxon>
        <taxon>Pucciniomycetes</taxon>
        <taxon>Pucciniales</taxon>
        <taxon>Pucciniaceae</taxon>
        <taxon>Puccinia</taxon>
    </lineage>
</organism>
<gene>
    <name evidence="5" type="ORF">PGT21_036801</name>
    <name evidence="6" type="ORF">PGTUg99_001700</name>
    <name evidence="7" type="ORF">PGTUg99_002144</name>
</gene>
<feature type="transmembrane region" description="Helical" evidence="3">
    <location>
        <begin position="6"/>
        <end position="28"/>
    </location>
</feature>
<evidence type="ECO:0000256" key="3">
    <source>
        <dbReference type="SAM" id="Phobius"/>
    </source>
</evidence>
<dbReference type="Pfam" id="PF10342">
    <property type="entry name" value="Kre9_KNH"/>
    <property type="match status" value="1"/>
</dbReference>
<keyword evidence="1" id="KW-0732">Signal</keyword>
<dbReference type="PANTHER" id="PTHR35185:SF3">
    <property type="entry name" value="SERINE_THREONINE-RICH PROTEIN ADG2"/>
    <property type="match status" value="1"/>
</dbReference>
<evidence type="ECO:0000256" key="1">
    <source>
        <dbReference type="ARBA" id="ARBA00022729"/>
    </source>
</evidence>
<dbReference type="AlphaFoldDB" id="A0A5B0Q0G9"/>
<feature type="compositionally biased region" description="Basic and acidic residues" evidence="2">
    <location>
        <begin position="169"/>
        <end position="186"/>
    </location>
</feature>
<dbReference type="EMBL" id="VSWC01000040">
    <property type="protein sequence ID" value="KAA1106648.1"/>
    <property type="molecule type" value="Genomic_DNA"/>
</dbReference>
<evidence type="ECO:0000259" key="4">
    <source>
        <dbReference type="Pfam" id="PF10342"/>
    </source>
</evidence>
<dbReference type="OrthoDB" id="5316007at2759"/>
<dbReference type="Proteomes" id="UP000324748">
    <property type="component" value="Unassembled WGS sequence"/>
</dbReference>
<keyword evidence="3" id="KW-0812">Transmembrane</keyword>
<comment type="caution">
    <text evidence="5">The sequence shown here is derived from an EMBL/GenBank/DDBJ whole genome shotgun (WGS) entry which is preliminary data.</text>
</comment>
<evidence type="ECO:0000256" key="2">
    <source>
        <dbReference type="SAM" id="MobiDB-lite"/>
    </source>
</evidence>
<proteinExistence type="predicted"/>